<comment type="caution">
    <text evidence="2">The sequence shown here is derived from an EMBL/GenBank/DDBJ whole genome shotgun (WGS) entry which is preliminary data.</text>
</comment>
<dbReference type="PROSITE" id="PS50404">
    <property type="entry name" value="GST_NTER"/>
    <property type="match status" value="1"/>
</dbReference>
<dbReference type="Pfam" id="PF13417">
    <property type="entry name" value="GST_N_3"/>
    <property type="match status" value="1"/>
</dbReference>
<accession>A0A511XDX8</accession>
<dbReference type="Gene3D" id="3.40.30.10">
    <property type="entry name" value="Glutaredoxin"/>
    <property type="match status" value="1"/>
</dbReference>
<evidence type="ECO:0000313" key="3">
    <source>
        <dbReference type="Proteomes" id="UP000321635"/>
    </source>
</evidence>
<sequence>MRLVGMLDSPFVRRVAISFELIGLSFDHEAVSVIRTFDAFSQINPVVKAPTLIADDGTTLMESSLILDYGEALVTEERRLLPVTAAERLRCLHLMGLALAACEKTVQIVYELHLRAETERSRPWLDRVTLQLLAAYAGLDKALTSAGEGWALGERFTQADVTVGVAWRFTQDVAADYVRAASFPAVASLAARAEQTPAFRAWPSA</sequence>
<keyword evidence="3" id="KW-1185">Reference proteome</keyword>
<gene>
    <name evidence="2" type="ORF">ANI02nite_30420</name>
</gene>
<name>A0A511XDX8_9PROT</name>
<dbReference type="AlphaFoldDB" id="A0A511XDX8"/>
<dbReference type="InterPro" id="IPR004045">
    <property type="entry name" value="Glutathione_S-Trfase_N"/>
</dbReference>
<protein>
    <submittedName>
        <fullName evidence="2">Glutathione S-transferase</fullName>
    </submittedName>
</protein>
<dbReference type="SUPFAM" id="SSF52833">
    <property type="entry name" value="Thioredoxin-like"/>
    <property type="match status" value="1"/>
</dbReference>
<dbReference type="SUPFAM" id="SSF47616">
    <property type="entry name" value="GST C-terminal domain-like"/>
    <property type="match status" value="1"/>
</dbReference>
<evidence type="ECO:0000259" key="1">
    <source>
        <dbReference type="PROSITE" id="PS50404"/>
    </source>
</evidence>
<evidence type="ECO:0000313" key="2">
    <source>
        <dbReference type="EMBL" id="GEN61158.1"/>
    </source>
</evidence>
<dbReference type="Proteomes" id="UP000321635">
    <property type="component" value="Unassembled WGS sequence"/>
</dbReference>
<dbReference type="GO" id="GO:0016740">
    <property type="term" value="F:transferase activity"/>
    <property type="evidence" value="ECO:0007669"/>
    <property type="project" value="UniProtKB-KW"/>
</dbReference>
<dbReference type="EMBL" id="BJYF01000028">
    <property type="protein sequence ID" value="GEN61158.1"/>
    <property type="molecule type" value="Genomic_DNA"/>
</dbReference>
<dbReference type="InterPro" id="IPR036249">
    <property type="entry name" value="Thioredoxin-like_sf"/>
</dbReference>
<keyword evidence="2" id="KW-0808">Transferase</keyword>
<dbReference type="PANTHER" id="PTHR44051:SF8">
    <property type="entry name" value="GLUTATHIONE S-TRANSFERASE GSTA"/>
    <property type="match status" value="1"/>
</dbReference>
<feature type="domain" description="GST N-terminal" evidence="1">
    <location>
        <begin position="1"/>
        <end position="78"/>
    </location>
</feature>
<dbReference type="CDD" id="cd00570">
    <property type="entry name" value="GST_N_family"/>
    <property type="match status" value="1"/>
</dbReference>
<proteinExistence type="predicted"/>
<dbReference type="OrthoDB" id="9795329at2"/>
<organism evidence="2 3">
    <name type="scientific">Acetobacter nitrogenifigens DSM 23921 = NBRC 105050</name>
    <dbReference type="NCBI Taxonomy" id="1120919"/>
    <lineage>
        <taxon>Bacteria</taxon>
        <taxon>Pseudomonadati</taxon>
        <taxon>Pseudomonadota</taxon>
        <taxon>Alphaproteobacteria</taxon>
        <taxon>Acetobacterales</taxon>
        <taxon>Acetobacteraceae</taxon>
        <taxon>Acetobacter</taxon>
    </lineage>
</organism>
<dbReference type="STRING" id="1120919.GCA_000429165_03156"/>
<reference evidence="2 3" key="1">
    <citation type="submission" date="2019-07" db="EMBL/GenBank/DDBJ databases">
        <title>Whole genome shotgun sequence of Acetobacter nitrogenifigens NBRC 105050.</title>
        <authorList>
            <person name="Hosoyama A."/>
            <person name="Uohara A."/>
            <person name="Ohji S."/>
            <person name="Ichikawa N."/>
        </authorList>
    </citation>
    <scope>NUCLEOTIDE SEQUENCE [LARGE SCALE GENOMIC DNA]</scope>
    <source>
        <strain evidence="2 3">NBRC 105050</strain>
    </source>
</reference>
<dbReference type="RefSeq" id="WP_026398688.1">
    <property type="nucleotide sequence ID" value="NZ_AUBI01000016.1"/>
</dbReference>
<dbReference type="Gene3D" id="1.20.1050.10">
    <property type="match status" value="1"/>
</dbReference>
<dbReference type="PANTHER" id="PTHR44051">
    <property type="entry name" value="GLUTATHIONE S-TRANSFERASE-RELATED"/>
    <property type="match status" value="1"/>
</dbReference>
<dbReference type="CDD" id="cd03205">
    <property type="entry name" value="GST_C_6"/>
    <property type="match status" value="1"/>
</dbReference>
<dbReference type="InterPro" id="IPR036282">
    <property type="entry name" value="Glutathione-S-Trfase_C_sf"/>
</dbReference>